<evidence type="ECO:0000256" key="2">
    <source>
        <dbReference type="ARBA" id="ARBA00022679"/>
    </source>
</evidence>
<dbReference type="PROSITE" id="PS50011">
    <property type="entry name" value="PROTEIN_KINASE_DOM"/>
    <property type="match status" value="1"/>
</dbReference>
<feature type="domain" description="Protein kinase" evidence="9">
    <location>
        <begin position="364"/>
        <end position="650"/>
    </location>
</feature>
<dbReference type="InterPro" id="IPR051681">
    <property type="entry name" value="Ser/Thr_Kinases-Pseudokinases"/>
</dbReference>
<feature type="binding site" evidence="6">
    <location>
        <position position="391"/>
    </location>
    <ligand>
        <name>ATP</name>
        <dbReference type="ChEBI" id="CHEBI:30616"/>
    </ligand>
</feature>
<feature type="compositionally biased region" description="Gly residues" evidence="7">
    <location>
        <begin position="665"/>
        <end position="675"/>
    </location>
</feature>
<evidence type="ECO:0000256" key="1">
    <source>
        <dbReference type="ARBA" id="ARBA00022527"/>
    </source>
</evidence>
<feature type="region of interest" description="Disordered" evidence="7">
    <location>
        <begin position="163"/>
        <end position="264"/>
    </location>
</feature>
<keyword evidence="5 6" id="KW-0067">ATP-binding</keyword>
<evidence type="ECO:0000256" key="6">
    <source>
        <dbReference type="PROSITE-ProRule" id="PRU10141"/>
    </source>
</evidence>
<feature type="region of interest" description="Disordered" evidence="7">
    <location>
        <begin position="657"/>
        <end position="683"/>
    </location>
</feature>
<keyword evidence="8" id="KW-0812">Transmembrane</keyword>
<evidence type="ECO:0000256" key="8">
    <source>
        <dbReference type="SAM" id="Phobius"/>
    </source>
</evidence>
<reference evidence="10 11" key="1">
    <citation type="journal article" date="2018" name="Plant J.">
        <title>Genome sequences of Chlorella sorokiniana UTEX 1602 and Micractinium conductrix SAG 241.80: implications to maltose excretion by a green alga.</title>
        <authorList>
            <person name="Arriola M.B."/>
            <person name="Velmurugan N."/>
            <person name="Zhang Y."/>
            <person name="Plunkett M.H."/>
            <person name="Hondzo H."/>
            <person name="Barney B.M."/>
        </authorList>
    </citation>
    <scope>NUCLEOTIDE SEQUENCE [LARGE SCALE GENOMIC DNA]</scope>
    <source>
        <strain evidence="11">UTEX 1602</strain>
    </source>
</reference>
<keyword evidence="2" id="KW-0808">Transferase</keyword>
<dbReference type="CDD" id="cd13999">
    <property type="entry name" value="STKc_MAP3K-like"/>
    <property type="match status" value="1"/>
</dbReference>
<dbReference type="InterPro" id="IPR000719">
    <property type="entry name" value="Prot_kinase_dom"/>
</dbReference>
<keyword evidence="3 6" id="KW-0547">Nucleotide-binding</keyword>
<dbReference type="SUPFAM" id="SSF56112">
    <property type="entry name" value="Protein kinase-like (PK-like)"/>
    <property type="match status" value="1"/>
</dbReference>
<dbReference type="GO" id="GO:0005524">
    <property type="term" value="F:ATP binding"/>
    <property type="evidence" value="ECO:0007669"/>
    <property type="project" value="UniProtKB-UniRule"/>
</dbReference>
<accession>A0A2P6TW25</accession>
<feature type="region of interest" description="Disordered" evidence="7">
    <location>
        <begin position="277"/>
        <end position="322"/>
    </location>
</feature>
<evidence type="ECO:0000256" key="3">
    <source>
        <dbReference type="ARBA" id="ARBA00022741"/>
    </source>
</evidence>
<dbReference type="InterPro" id="IPR011009">
    <property type="entry name" value="Kinase-like_dom_sf"/>
</dbReference>
<evidence type="ECO:0000313" key="10">
    <source>
        <dbReference type="EMBL" id="PRW58265.1"/>
    </source>
</evidence>
<sequence length="683" mass="68924">MACPGPSPSSSVAGSSPAASDAPSTAGDGGGDGGSGSGSANSTPSADGDGSGSSGNNSTAAVEAADQSGAAIATGNDTAPEGGGDWVPPPSPAPPDGSNQTYDAGSSDWWAQRQWWKTQQADSGPNVGAIVGGAVAGAAAIAACATGFLLMRRRRRQRRLLAAAGAVDAPPSPDLEAGKGGPSHSCGSSGSLQAAGSGSRSGPSGGGPSDSDPDSPTGDPDGVQELAELWAAAARAAGQGQAGQPGGMKLMHLTGSSPEGRNTPDLLLSWAATRAREDELAAPEASGSAGSSSAEASSVAPGQSAAGPSREGDASGTAAGALASTSQQAVAAQAQASREALDQRSRSHATKAFLSPWELKFSALQFVRPLGSGSYGQVYLATLQETPCAVKLLTGCDEAAAVRSGDSSLSLSMPVMQALQREASTMAALRHPNIVLFLGLTYSPPAIITEYCSRGSLFDCLRAAAQSPSAAAGLTWTRRLNMALDAAKGMLCLHSQHILHRDLKSPNLLVDAGWRVKLCDFNLSSLLDATRSHSSSVGGGMLNPRWLAPEVLAGGAATAASDTFAFGVVMWELLTWRTPWEREGKNPFQLVFMITSGERLPVPALPDLPGPPPPAPLYDAYVALMRRCWAQDAADRPSFSEVIVELRSILGRHASSRALLPPDGSGSGAAGGGAAGPPPLPEA</sequence>
<dbReference type="PANTHER" id="PTHR44329:SF298">
    <property type="entry name" value="MIXED LINEAGE KINASE DOMAIN-LIKE PROTEIN"/>
    <property type="match status" value="1"/>
</dbReference>
<keyword evidence="1" id="KW-0723">Serine/threonine-protein kinase</keyword>
<dbReference type="Proteomes" id="UP000239899">
    <property type="component" value="Unassembled WGS sequence"/>
</dbReference>
<evidence type="ECO:0000259" key="9">
    <source>
        <dbReference type="PROSITE" id="PS50011"/>
    </source>
</evidence>
<dbReference type="Gene3D" id="1.10.510.10">
    <property type="entry name" value="Transferase(Phosphotransferase) domain 1"/>
    <property type="match status" value="1"/>
</dbReference>
<dbReference type="PROSITE" id="PS00108">
    <property type="entry name" value="PROTEIN_KINASE_ST"/>
    <property type="match status" value="1"/>
</dbReference>
<organism evidence="10 11">
    <name type="scientific">Chlorella sorokiniana</name>
    <name type="common">Freshwater green alga</name>
    <dbReference type="NCBI Taxonomy" id="3076"/>
    <lineage>
        <taxon>Eukaryota</taxon>
        <taxon>Viridiplantae</taxon>
        <taxon>Chlorophyta</taxon>
        <taxon>core chlorophytes</taxon>
        <taxon>Trebouxiophyceae</taxon>
        <taxon>Chlorellales</taxon>
        <taxon>Chlorellaceae</taxon>
        <taxon>Chlorella clade</taxon>
        <taxon>Chlorella</taxon>
    </lineage>
</organism>
<evidence type="ECO:0000256" key="7">
    <source>
        <dbReference type="SAM" id="MobiDB-lite"/>
    </source>
</evidence>
<dbReference type="InterPro" id="IPR001245">
    <property type="entry name" value="Ser-Thr/Tyr_kinase_cat_dom"/>
</dbReference>
<keyword evidence="8" id="KW-0472">Membrane</keyword>
<dbReference type="EMBL" id="LHPG02000005">
    <property type="protein sequence ID" value="PRW58265.1"/>
    <property type="molecule type" value="Genomic_DNA"/>
</dbReference>
<feature type="region of interest" description="Disordered" evidence="7">
    <location>
        <begin position="1"/>
        <end position="108"/>
    </location>
</feature>
<comment type="caution">
    <text evidence="10">The sequence shown here is derived from an EMBL/GenBank/DDBJ whole genome shotgun (WGS) entry which is preliminary data.</text>
</comment>
<dbReference type="GO" id="GO:0004674">
    <property type="term" value="F:protein serine/threonine kinase activity"/>
    <property type="evidence" value="ECO:0007669"/>
    <property type="project" value="UniProtKB-KW"/>
</dbReference>
<dbReference type="OrthoDB" id="4062651at2759"/>
<proteinExistence type="predicted"/>
<evidence type="ECO:0000256" key="5">
    <source>
        <dbReference type="ARBA" id="ARBA00022840"/>
    </source>
</evidence>
<feature type="compositionally biased region" description="Low complexity" evidence="7">
    <location>
        <begin position="38"/>
        <end position="60"/>
    </location>
</feature>
<keyword evidence="4" id="KW-0418">Kinase</keyword>
<dbReference type="InterPro" id="IPR008271">
    <property type="entry name" value="Ser/Thr_kinase_AS"/>
</dbReference>
<feature type="transmembrane region" description="Helical" evidence="8">
    <location>
        <begin position="127"/>
        <end position="151"/>
    </location>
</feature>
<keyword evidence="11" id="KW-1185">Reference proteome</keyword>
<evidence type="ECO:0000256" key="4">
    <source>
        <dbReference type="ARBA" id="ARBA00022777"/>
    </source>
</evidence>
<keyword evidence="8" id="KW-1133">Transmembrane helix</keyword>
<gene>
    <name evidence="10" type="ORF">C2E21_2920</name>
</gene>
<protein>
    <submittedName>
        <fullName evidence="10">Serine threonine-kinase CTR1</fullName>
    </submittedName>
</protein>
<dbReference type="Pfam" id="PF07714">
    <property type="entry name" value="PK_Tyr_Ser-Thr"/>
    <property type="match status" value="1"/>
</dbReference>
<feature type="compositionally biased region" description="Gly residues" evidence="7">
    <location>
        <begin position="27"/>
        <end position="37"/>
    </location>
</feature>
<dbReference type="AlphaFoldDB" id="A0A2P6TW25"/>
<dbReference type="SMART" id="SM00220">
    <property type="entry name" value="S_TKc"/>
    <property type="match status" value="1"/>
</dbReference>
<feature type="compositionally biased region" description="Low complexity" evidence="7">
    <location>
        <begin position="282"/>
        <end position="301"/>
    </location>
</feature>
<evidence type="ECO:0000313" key="11">
    <source>
        <dbReference type="Proteomes" id="UP000239899"/>
    </source>
</evidence>
<feature type="compositionally biased region" description="Low complexity" evidence="7">
    <location>
        <begin position="182"/>
        <end position="202"/>
    </location>
</feature>
<name>A0A2P6TW25_CHLSO</name>
<dbReference type="PANTHER" id="PTHR44329">
    <property type="entry name" value="SERINE/THREONINE-PROTEIN KINASE TNNI3K-RELATED"/>
    <property type="match status" value="1"/>
</dbReference>
<feature type="compositionally biased region" description="Low complexity" evidence="7">
    <location>
        <begin position="8"/>
        <end position="26"/>
    </location>
</feature>
<dbReference type="PRINTS" id="PR00109">
    <property type="entry name" value="TYRKINASE"/>
</dbReference>
<dbReference type="InterPro" id="IPR017441">
    <property type="entry name" value="Protein_kinase_ATP_BS"/>
</dbReference>
<dbReference type="STRING" id="3076.A0A2P6TW25"/>
<dbReference type="PROSITE" id="PS00107">
    <property type="entry name" value="PROTEIN_KINASE_ATP"/>
    <property type="match status" value="1"/>
</dbReference>